<evidence type="ECO:0000256" key="2">
    <source>
        <dbReference type="ARBA" id="ARBA00022729"/>
    </source>
</evidence>
<name>A0A4R2I121_9GAMM</name>
<dbReference type="InterPro" id="IPR007428">
    <property type="entry name" value="MlaA"/>
</dbReference>
<protein>
    <submittedName>
        <fullName evidence="4">Phospholipid-binding lipoprotein MlaA</fullName>
    </submittedName>
</protein>
<feature type="chain" id="PRO_5020515570" evidence="3">
    <location>
        <begin position="29"/>
        <end position="272"/>
    </location>
</feature>
<keyword evidence="2 3" id="KW-0732">Signal</keyword>
<keyword evidence="5" id="KW-1185">Reference proteome</keyword>
<dbReference type="OrthoDB" id="9785326at2"/>
<keyword evidence="4" id="KW-0449">Lipoprotein</keyword>
<reference evidence="4 5" key="1">
    <citation type="journal article" date="2015" name="Stand. Genomic Sci.">
        <title>Genomic Encyclopedia of Bacterial and Archaeal Type Strains, Phase III: the genomes of soil and plant-associated and newly described type strains.</title>
        <authorList>
            <person name="Whitman W.B."/>
            <person name="Woyke T."/>
            <person name="Klenk H.P."/>
            <person name="Zhou Y."/>
            <person name="Lilburn T.G."/>
            <person name="Beck B.J."/>
            <person name="De Vos P."/>
            <person name="Vandamme P."/>
            <person name="Eisen J.A."/>
            <person name="Garrity G."/>
            <person name="Hugenholtz P."/>
            <person name="Kyrpides N.C."/>
        </authorList>
    </citation>
    <scope>NUCLEOTIDE SEQUENCE [LARGE SCALE GENOMIC DNA]</scope>
    <source>
        <strain evidence="4 5">A3</strain>
    </source>
</reference>
<dbReference type="Pfam" id="PF04333">
    <property type="entry name" value="MlaA"/>
    <property type="match status" value="1"/>
</dbReference>
<evidence type="ECO:0000256" key="1">
    <source>
        <dbReference type="ARBA" id="ARBA00010634"/>
    </source>
</evidence>
<evidence type="ECO:0000313" key="4">
    <source>
        <dbReference type="EMBL" id="TCO37723.1"/>
    </source>
</evidence>
<dbReference type="GO" id="GO:0016020">
    <property type="term" value="C:membrane"/>
    <property type="evidence" value="ECO:0007669"/>
    <property type="project" value="InterPro"/>
</dbReference>
<dbReference type="PANTHER" id="PTHR30035">
    <property type="entry name" value="LIPOPROTEIN VACJ-RELATED"/>
    <property type="match status" value="1"/>
</dbReference>
<dbReference type="RefSeq" id="WP_131999692.1">
    <property type="nucleotide sequence ID" value="NZ_JACGXM010000009.1"/>
</dbReference>
<dbReference type="PRINTS" id="PR01805">
    <property type="entry name" value="VACJLIPOPROT"/>
</dbReference>
<gene>
    <name evidence="4" type="ORF">EV148_10975</name>
</gene>
<proteinExistence type="inferred from homology"/>
<sequence length="272" mass="30561">MSPTPTAAHLRAGLMALCVALLAGCTIAKPRTDDPWEGFNRKMYAFNDAADKAVIRPTAMAYRKVTSANMRRVIANFFANIRMPITIVNDLLQVEPKLALRNTGRFAINTTLGFVGLFDPASEMRLPPQETDFGVTLAKWGLPEGPYLVLPLIGSTSARDVWRLPADHYADPLGWYADHRDLKFHAEQFPSLMYLVTLRSRGIEAEGLLEGVYDPYVFYRDAYRQRRLYDIYDGQPPAEVIEQMQGTGDIDVDQLLEEQQQYEKKNGGGNSP</sequence>
<comment type="caution">
    <text evidence="4">The sequence shown here is derived from an EMBL/GenBank/DDBJ whole genome shotgun (WGS) entry which is preliminary data.</text>
</comment>
<dbReference type="Proteomes" id="UP000294862">
    <property type="component" value="Unassembled WGS sequence"/>
</dbReference>
<organism evidence="4 5">
    <name type="scientific">Dokdonella fugitiva</name>
    <dbReference type="NCBI Taxonomy" id="328517"/>
    <lineage>
        <taxon>Bacteria</taxon>
        <taxon>Pseudomonadati</taxon>
        <taxon>Pseudomonadota</taxon>
        <taxon>Gammaproteobacteria</taxon>
        <taxon>Lysobacterales</taxon>
        <taxon>Rhodanobacteraceae</taxon>
        <taxon>Dokdonella</taxon>
    </lineage>
</organism>
<evidence type="ECO:0000256" key="3">
    <source>
        <dbReference type="SAM" id="SignalP"/>
    </source>
</evidence>
<dbReference type="GO" id="GO:0120010">
    <property type="term" value="P:intermembrane phospholipid transfer"/>
    <property type="evidence" value="ECO:0007669"/>
    <property type="project" value="TreeGrafter"/>
</dbReference>
<feature type="signal peptide" evidence="3">
    <location>
        <begin position="1"/>
        <end position="28"/>
    </location>
</feature>
<comment type="similarity">
    <text evidence="1">Belongs to the MlaA family.</text>
</comment>
<dbReference type="EMBL" id="SLWQ01000009">
    <property type="protein sequence ID" value="TCO37723.1"/>
    <property type="molecule type" value="Genomic_DNA"/>
</dbReference>
<dbReference type="PANTHER" id="PTHR30035:SF3">
    <property type="entry name" value="INTERMEMBRANE PHOSPHOLIPID TRANSPORT SYSTEM LIPOPROTEIN MLAA"/>
    <property type="match status" value="1"/>
</dbReference>
<evidence type="ECO:0000313" key="5">
    <source>
        <dbReference type="Proteomes" id="UP000294862"/>
    </source>
</evidence>
<dbReference type="AlphaFoldDB" id="A0A4R2I121"/>
<accession>A0A4R2I121</accession>